<feature type="coiled-coil region" evidence="1">
    <location>
        <begin position="227"/>
        <end position="254"/>
    </location>
</feature>
<evidence type="ECO:0000313" key="3">
    <source>
        <dbReference type="EMBL" id="USP75484.1"/>
    </source>
</evidence>
<reference evidence="3" key="1">
    <citation type="submission" date="2021-12" db="EMBL/GenBank/DDBJ databases">
        <title>Curvularia clavata genome.</title>
        <authorList>
            <person name="Cao Y."/>
        </authorList>
    </citation>
    <scope>NUCLEOTIDE SEQUENCE</scope>
    <source>
        <strain evidence="3">Yc1106</strain>
    </source>
</reference>
<organism evidence="3 4">
    <name type="scientific">Curvularia clavata</name>
    <dbReference type="NCBI Taxonomy" id="95742"/>
    <lineage>
        <taxon>Eukaryota</taxon>
        <taxon>Fungi</taxon>
        <taxon>Dikarya</taxon>
        <taxon>Ascomycota</taxon>
        <taxon>Pezizomycotina</taxon>
        <taxon>Dothideomycetes</taxon>
        <taxon>Pleosporomycetidae</taxon>
        <taxon>Pleosporales</taxon>
        <taxon>Pleosporineae</taxon>
        <taxon>Pleosporaceae</taxon>
        <taxon>Curvularia</taxon>
    </lineage>
</organism>
<dbReference type="EMBL" id="CP089275">
    <property type="protein sequence ID" value="USP75484.1"/>
    <property type="molecule type" value="Genomic_DNA"/>
</dbReference>
<name>A0A9Q8Z5Y8_CURCL</name>
<evidence type="ECO:0000313" key="4">
    <source>
        <dbReference type="Proteomes" id="UP001056012"/>
    </source>
</evidence>
<keyword evidence="1" id="KW-0175">Coiled coil</keyword>
<sequence>MDVELFDYLRGEEDVGEIMARLKRHIKEGKELAWFQDVIPGLIPGVEGSEPWLSLARKLLWTDAQYTEHDEKIDRMERLEQPDPNPLIVDRYNLREHWMVCVEALRPMPIRMLEAANEIYRVVAGQECLTESQNRARLTSETDDKHFAFVTIAVTVQDKVVSPIIGDIEQRQKGLGERIERAQHQIRGLVQRVEYIVIEDSDDDMHEDDDTHKDDNTHEEDQDACDKEALQQYLDRLNAEKQEDQALLDALKKFRDILVDEKEIQDQDHRKDLKRSGVEQRDEAS</sequence>
<keyword evidence="4" id="KW-1185">Reference proteome</keyword>
<proteinExistence type="predicted"/>
<dbReference type="AlphaFoldDB" id="A0A9Q8Z5Y8"/>
<gene>
    <name evidence="3" type="ORF">yc1106_02758</name>
</gene>
<dbReference type="VEuPathDB" id="FungiDB:yc1106_02758"/>
<evidence type="ECO:0000256" key="2">
    <source>
        <dbReference type="SAM" id="MobiDB-lite"/>
    </source>
</evidence>
<feature type="region of interest" description="Disordered" evidence="2">
    <location>
        <begin position="265"/>
        <end position="285"/>
    </location>
</feature>
<evidence type="ECO:0000256" key="1">
    <source>
        <dbReference type="SAM" id="Coils"/>
    </source>
</evidence>
<dbReference type="Proteomes" id="UP001056012">
    <property type="component" value="Chromosome 2"/>
</dbReference>
<feature type="region of interest" description="Disordered" evidence="2">
    <location>
        <begin position="200"/>
        <end position="223"/>
    </location>
</feature>
<protein>
    <submittedName>
        <fullName evidence="3">Uncharacterized protein</fullName>
    </submittedName>
</protein>
<dbReference type="OrthoDB" id="3695667at2759"/>
<accession>A0A9Q8Z5Y8</accession>